<comment type="similarity">
    <text evidence="1">Belongs to the iron-sulfur cluster assembly SufBD family.</text>
</comment>
<dbReference type="Pfam" id="PF01458">
    <property type="entry name" value="SUFBD_core"/>
    <property type="match status" value="1"/>
</dbReference>
<accession>A0A1C3ET40</accession>
<evidence type="ECO:0000259" key="3">
    <source>
        <dbReference type="Pfam" id="PF19295"/>
    </source>
</evidence>
<evidence type="ECO:0000313" key="5">
    <source>
        <dbReference type="Proteomes" id="UP000094828"/>
    </source>
</evidence>
<organism evidence="4 5">
    <name type="scientific">Planctopirus hydrillae</name>
    <dbReference type="NCBI Taxonomy" id="1841610"/>
    <lineage>
        <taxon>Bacteria</taxon>
        <taxon>Pseudomonadati</taxon>
        <taxon>Planctomycetota</taxon>
        <taxon>Planctomycetia</taxon>
        <taxon>Planctomycetales</taxon>
        <taxon>Planctomycetaceae</taxon>
        <taxon>Planctopirus</taxon>
    </lineage>
</organism>
<sequence>MSTVIASSSAAGFSQEVFEQFLSSRNEPAWVSELRREAFAKYTEFLEQPLDPEEWKRIDLRALKPSQFHLVTTQAAAEANAASGLEANSDPAIGTLLADRAEFAGRVIHVDGQLAISELSEELAARGVVFGSLTQLIQTHGELLKPYLMQKAVKHDQDRMSAWHAAFWTGGTVLYVPRNVRVEAPLYGLVALAKDKAADFSHTLVILEDGAEATLLEETTSLHATHTGLHVGGVELLLGQEARLRYVQLQNWNHRTWHLATQAGHVEKDGFLQWTVGGLGSRLAHTHQDVSLDGRGAVAQVNGVTFAINRQVISYYTQQTHRAPDTRSDLLYKDVLRDESRVIWRGMIDVEKGAPRTDGYQRNDSLLLSTTARADAIPGLEIETDDVRCTHGATVGEVDQDQILYCMCRGLSRHEAMHMIVEGFFQQVYDRIPVPAVQETLSQAVERKLGLGRDT</sequence>
<dbReference type="RefSeq" id="WP_068845701.1">
    <property type="nucleotide sequence ID" value="NZ_LYDR01000027.1"/>
</dbReference>
<feature type="domain" description="SUF system FeS cluster assembly SufBD N-terminal" evidence="3">
    <location>
        <begin position="26"/>
        <end position="186"/>
    </location>
</feature>
<evidence type="ECO:0000256" key="1">
    <source>
        <dbReference type="ARBA" id="ARBA00043967"/>
    </source>
</evidence>
<protein>
    <submittedName>
        <fullName evidence="4">Fe-S cluster assembly protein SufD</fullName>
    </submittedName>
</protein>
<feature type="domain" description="SUF system FeS cluster assembly SufBD core" evidence="2">
    <location>
        <begin position="194"/>
        <end position="424"/>
    </location>
</feature>
<keyword evidence="5" id="KW-1185">Reference proteome</keyword>
<proteinExistence type="inferred from homology"/>
<dbReference type="AlphaFoldDB" id="A0A1C3ET40"/>
<dbReference type="GO" id="GO:0016226">
    <property type="term" value="P:iron-sulfur cluster assembly"/>
    <property type="evidence" value="ECO:0007669"/>
    <property type="project" value="InterPro"/>
</dbReference>
<dbReference type="Pfam" id="PF19295">
    <property type="entry name" value="SufBD_N"/>
    <property type="match status" value="1"/>
</dbReference>
<dbReference type="PANTHER" id="PTHR30508:SF1">
    <property type="entry name" value="UPF0051 PROTEIN ABCI8, CHLOROPLASTIC-RELATED"/>
    <property type="match status" value="1"/>
</dbReference>
<dbReference type="InterPro" id="IPR045595">
    <property type="entry name" value="SufBD_N"/>
</dbReference>
<evidence type="ECO:0000259" key="2">
    <source>
        <dbReference type="Pfam" id="PF01458"/>
    </source>
</evidence>
<gene>
    <name evidence="4" type="ORF">A6X21_16335</name>
</gene>
<dbReference type="Proteomes" id="UP000094828">
    <property type="component" value="Unassembled WGS sequence"/>
</dbReference>
<dbReference type="PANTHER" id="PTHR30508">
    <property type="entry name" value="FES CLUSTER ASSEMBLY PROTEIN SUF"/>
    <property type="match status" value="1"/>
</dbReference>
<dbReference type="InterPro" id="IPR011542">
    <property type="entry name" value="SUF_FeS_clus_asmbl_SufD"/>
</dbReference>
<dbReference type="STRING" id="1841610.A6X21_16335"/>
<name>A0A1C3ET40_9PLAN</name>
<comment type="caution">
    <text evidence="4">The sequence shown here is derived from an EMBL/GenBank/DDBJ whole genome shotgun (WGS) entry which is preliminary data.</text>
</comment>
<dbReference type="OrthoDB" id="9803529at2"/>
<dbReference type="InterPro" id="IPR055346">
    <property type="entry name" value="Fe-S_cluster_assembly_SufBD"/>
</dbReference>
<dbReference type="SUPFAM" id="SSF101960">
    <property type="entry name" value="Stabilizer of iron transporter SufD"/>
    <property type="match status" value="1"/>
</dbReference>
<dbReference type="InterPro" id="IPR037284">
    <property type="entry name" value="SUF_FeS_clus_asmbl_SufBD_sf"/>
</dbReference>
<evidence type="ECO:0000313" key="4">
    <source>
        <dbReference type="EMBL" id="ODA36369.1"/>
    </source>
</evidence>
<dbReference type="NCBIfam" id="TIGR01981">
    <property type="entry name" value="sufD"/>
    <property type="match status" value="1"/>
</dbReference>
<dbReference type="EMBL" id="LYDR01000027">
    <property type="protein sequence ID" value="ODA36369.1"/>
    <property type="molecule type" value="Genomic_DNA"/>
</dbReference>
<reference evidence="4 5" key="1">
    <citation type="submission" date="2016-05" db="EMBL/GenBank/DDBJ databases">
        <title>Genomic and physiological characterization of Planctopirus sp. isolated from fresh water lake.</title>
        <authorList>
            <person name="Subhash Y."/>
            <person name="Ramana C."/>
        </authorList>
    </citation>
    <scope>NUCLEOTIDE SEQUENCE [LARGE SCALE GENOMIC DNA]</scope>
    <source>
        <strain evidence="4 5">JC280</strain>
    </source>
</reference>
<dbReference type="InterPro" id="IPR000825">
    <property type="entry name" value="SUF_FeS_clus_asmbl_SufBD_core"/>
</dbReference>